<comment type="subcellular location">
    <subcellularLocation>
        <location evidence="1">Cytoplasm</location>
    </subcellularLocation>
</comment>
<accession>A0A1F7WSL3</accession>
<dbReference type="InterPro" id="IPR045864">
    <property type="entry name" value="aa-tRNA-synth_II/BPL/LPL"/>
</dbReference>
<dbReference type="Pfam" id="PF02403">
    <property type="entry name" value="Seryl_tRNA_N"/>
    <property type="match status" value="1"/>
</dbReference>
<dbReference type="NCBIfam" id="TIGR00414">
    <property type="entry name" value="serS"/>
    <property type="match status" value="1"/>
</dbReference>
<evidence type="ECO:0000256" key="8">
    <source>
        <dbReference type="ARBA" id="ARBA00022840"/>
    </source>
</evidence>
<evidence type="ECO:0000256" key="7">
    <source>
        <dbReference type="ARBA" id="ARBA00022741"/>
    </source>
</evidence>
<dbReference type="InterPro" id="IPR006195">
    <property type="entry name" value="aa-tRNA-synth_II"/>
</dbReference>
<dbReference type="Proteomes" id="UP000178812">
    <property type="component" value="Unassembled WGS sequence"/>
</dbReference>
<dbReference type="EC" id="6.1.1.11" evidence="4 14"/>
<evidence type="ECO:0000256" key="13">
    <source>
        <dbReference type="ARBA" id="ARBA00048823"/>
    </source>
</evidence>
<evidence type="ECO:0000256" key="14">
    <source>
        <dbReference type="NCBIfam" id="TIGR00414"/>
    </source>
</evidence>
<dbReference type="InterPro" id="IPR042103">
    <property type="entry name" value="SerRS_1_N_sf"/>
</dbReference>
<dbReference type="Pfam" id="PF00587">
    <property type="entry name" value="tRNA-synt_2b"/>
    <property type="match status" value="1"/>
</dbReference>
<evidence type="ECO:0000256" key="12">
    <source>
        <dbReference type="ARBA" id="ARBA00047929"/>
    </source>
</evidence>
<evidence type="ECO:0000256" key="1">
    <source>
        <dbReference type="ARBA" id="ARBA00004496"/>
    </source>
</evidence>
<dbReference type="PRINTS" id="PR00981">
    <property type="entry name" value="TRNASYNTHSER"/>
</dbReference>
<name>A0A1F7WSL3_9BACT</name>
<evidence type="ECO:0000313" key="20">
    <source>
        <dbReference type="Proteomes" id="UP000178812"/>
    </source>
</evidence>
<keyword evidence="17" id="KW-0175">Coiled coil</keyword>
<evidence type="ECO:0000256" key="4">
    <source>
        <dbReference type="ARBA" id="ARBA00012840"/>
    </source>
</evidence>
<evidence type="ECO:0000256" key="16">
    <source>
        <dbReference type="PIRSR" id="PIRSR001529-2"/>
    </source>
</evidence>
<dbReference type="EMBL" id="MGFM01000022">
    <property type="protein sequence ID" value="OGM05773.1"/>
    <property type="molecule type" value="Genomic_DNA"/>
</dbReference>
<evidence type="ECO:0000259" key="18">
    <source>
        <dbReference type="PROSITE" id="PS50862"/>
    </source>
</evidence>
<evidence type="ECO:0000256" key="9">
    <source>
        <dbReference type="ARBA" id="ARBA00022917"/>
    </source>
</evidence>
<dbReference type="SUPFAM" id="SSF46589">
    <property type="entry name" value="tRNA-binding arm"/>
    <property type="match status" value="1"/>
</dbReference>
<comment type="pathway">
    <text evidence="2">Aminoacyl-tRNA biosynthesis; selenocysteinyl-tRNA(Sec) biosynthesis; L-seryl-tRNA(Sec) from L-serine and tRNA(Sec): step 1/1.</text>
</comment>
<feature type="binding site" evidence="16">
    <location>
        <begin position="267"/>
        <end position="269"/>
    </location>
    <ligand>
        <name>ATP</name>
        <dbReference type="ChEBI" id="CHEBI:30616"/>
    </ligand>
</feature>
<dbReference type="SUPFAM" id="SSF55681">
    <property type="entry name" value="Class II aaRS and biotin synthetases"/>
    <property type="match status" value="1"/>
</dbReference>
<organism evidence="19 20">
    <name type="scientific">Candidatus Woesebacteria bacterium GWB1_43_5</name>
    <dbReference type="NCBI Taxonomy" id="1802474"/>
    <lineage>
        <taxon>Bacteria</taxon>
        <taxon>Candidatus Woeseibacteriota</taxon>
    </lineage>
</organism>
<dbReference type="GO" id="GO:0005524">
    <property type="term" value="F:ATP binding"/>
    <property type="evidence" value="ECO:0007669"/>
    <property type="project" value="UniProtKB-KW"/>
</dbReference>
<dbReference type="Gene3D" id="3.30.930.10">
    <property type="entry name" value="Bira Bifunctional Protein, Domain 2"/>
    <property type="match status" value="1"/>
</dbReference>
<keyword evidence="6 19" id="KW-0436">Ligase</keyword>
<comment type="catalytic activity">
    <reaction evidence="13">
        <text>tRNA(Ser) + L-serine + ATP = L-seryl-tRNA(Ser) + AMP + diphosphate + H(+)</text>
        <dbReference type="Rhea" id="RHEA:12292"/>
        <dbReference type="Rhea" id="RHEA-COMP:9669"/>
        <dbReference type="Rhea" id="RHEA-COMP:9703"/>
        <dbReference type="ChEBI" id="CHEBI:15378"/>
        <dbReference type="ChEBI" id="CHEBI:30616"/>
        <dbReference type="ChEBI" id="CHEBI:33019"/>
        <dbReference type="ChEBI" id="CHEBI:33384"/>
        <dbReference type="ChEBI" id="CHEBI:78442"/>
        <dbReference type="ChEBI" id="CHEBI:78533"/>
        <dbReference type="ChEBI" id="CHEBI:456215"/>
        <dbReference type="EC" id="6.1.1.11"/>
    </reaction>
</comment>
<reference evidence="19 20" key="1">
    <citation type="journal article" date="2016" name="Nat. Commun.">
        <title>Thousands of microbial genomes shed light on interconnected biogeochemical processes in an aquifer system.</title>
        <authorList>
            <person name="Anantharaman K."/>
            <person name="Brown C.T."/>
            <person name="Hug L.A."/>
            <person name="Sharon I."/>
            <person name="Castelle C.J."/>
            <person name="Probst A.J."/>
            <person name="Thomas B.C."/>
            <person name="Singh A."/>
            <person name="Wilkins M.J."/>
            <person name="Karaoz U."/>
            <person name="Brodie E.L."/>
            <person name="Williams K.H."/>
            <person name="Hubbard S.S."/>
            <person name="Banfield J.F."/>
        </authorList>
    </citation>
    <scope>NUCLEOTIDE SEQUENCE [LARGE SCALE GENOMIC DNA]</scope>
</reference>
<dbReference type="PANTHER" id="PTHR43697">
    <property type="entry name" value="SERYL-TRNA SYNTHETASE"/>
    <property type="match status" value="1"/>
</dbReference>
<dbReference type="GO" id="GO:0005737">
    <property type="term" value="C:cytoplasm"/>
    <property type="evidence" value="ECO:0007669"/>
    <property type="project" value="UniProtKB-SubCell"/>
</dbReference>
<gene>
    <name evidence="19" type="ORF">A2125_01150</name>
</gene>
<dbReference type="PIRSF" id="PIRSF001529">
    <property type="entry name" value="Ser-tRNA-synth_IIa"/>
    <property type="match status" value="1"/>
</dbReference>
<keyword evidence="10" id="KW-0030">Aminoacyl-tRNA synthetase</keyword>
<comment type="similarity">
    <text evidence="3">Belongs to the class-II aminoacyl-tRNA synthetase family. Type-1 seryl-tRNA synthetase subfamily.</text>
</comment>
<evidence type="ECO:0000256" key="17">
    <source>
        <dbReference type="SAM" id="Coils"/>
    </source>
</evidence>
<evidence type="ECO:0000256" key="2">
    <source>
        <dbReference type="ARBA" id="ARBA00005045"/>
    </source>
</evidence>
<dbReference type="GO" id="GO:0004828">
    <property type="term" value="F:serine-tRNA ligase activity"/>
    <property type="evidence" value="ECO:0007669"/>
    <property type="project" value="UniProtKB-UniRule"/>
</dbReference>
<evidence type="ECO:0000256" key="11">
    <source>
        <dbReference type="ARBA" id="ARBA00039158"/>
    </source>
</evidence>
<feature type="binding site" evidence="15">
    <location>
        <position position="290"/>
    </location>
    <ligand>
        <name>L-serine</name>
        <dbReference type="ChEBI" id="CHEBI:33384"/>
    </ligand>
</feature>
<dbReference type="InterPro" id="IPR010978">
    <property type="entry name" value="tRNA-bd_arm"/>
</dbReference>
<dbReference type="InterPro" id="IPR002317">
    <property type="entry name" value="Ser-tRNA-ligase_type_1"/>
</dbReference>
<dbReference type="PROSITE" id="PS50862">
    <property type="entry name" value="AA_TRNA_LIGASE_II"/>
    <property type="match status" value="1"/>
</dbReference>
<keyword evidence="9" id="KW-0648">Protein biosynthesis</keyword>
<dbReference type="InterPro" id="IPR015866">
    <property type="entry name" value="Ser-tRNA-synth_1_N"/>
</dbReference>
<dbReference type="AlphaFoldDB" id="A0A1F7WSL3"/>
<feature type="binding site" evidence="15">
    <location>
        <position position="267"/>
    </location>
    <ligand>
        <name>L-serine</name>
        <dbReference type="ChEBI" id="CHEBI:33384"/>
    </ligand>
</feature>
<evidence type="ECO:0000313" key="19">
    <source>
        <dbReference type="EMBL" id="OGM05773.1"/>
    </source>
</evidence>
<evidence type="ECO:0000256" key="6">
    <source>
        <dbReference type="ARBA" id="ARBA00022598"/>
    </source>
</evidence>
<evidence type="ECO:0000256" key="5">
    <source>
        <dbReference type="ARBA" id="ARBA00022490"/>
    </source>
</evidence>
<dbReference type="InterPro" id="IPR002314">
    <property type="entry name" value="aa-tRNA-synt_IIb"/>
</dbReference>
<feature type="site" description="Important for serine binding" evidence="15">
    <location>
        <position position="388"/>
    </location>
</feature>
<keyword evidence="8 16" id="KW-0067">ATP-binding</keyword>
<feature type="coiled-coil region" evidence="17">
    <location>
        <begin position="38"/>
        <end position="93"/>
    </location>
</feature>
<evidence type="ECO:0000256" key="10">
    <source>
        <dbReference type="ARBA" id="ARBA00023146"/>
    </source>
</evidence>
<feature type="domain" description="Aminoacyl-transfer RNA synthetases class-II family profile" evidence="18">
    <location>
        <begin position="178"/>
        <end position="413"/>
    </location>
</feature>
<protein>
    <recommendedName>
        <fullName evidence="11 14">Serine--tRNA ligase</fullName>
        <ecNumber evidence="4 14">6.1.1.11</ecNumber>
    </recommendedName>
</protein>
<evidence type="ECO:0000256" key="15">
    <source>
        <dbReference type="PIRSR" id="PIRSR001529-1"/>
    </source>
</evidence>
<proteinExistence type="inferred from homology"/>
<comment type="caution">
    <text evidence="19">The sequence shown here is derived from an EMBL/GenBank/DDBJ whole genome shotgun (WGS) entry which is preliminary data.</text>
</comment>
<keyword evidence="5" id="KW-0963">Cytoplasm</keyword>
<keyword evidence="7" id="KW-0547">Nucleotide-binding</keyword>
<dbReference type="PANTHER" id="PTHR43697:SF1">
    <property type="entry name" value="SERINE--TRNA LIGASE"/>
    <property type="match status" value="1"/>
</dbReference>
<comment type="catalytic activity">
    <reaction evidence="12">
        <text>tRNA(Sec) + L-serine + ATP = L-seryl-tRNA(Sec) + AMP + diphosphate + H(+)</text>
        <dbReference type="Rhea" id="RHEA:42580"/>
        <dbReference type="Rhea" id="RHEA-COMP:9742"/>
        <dbReference type="Rhea" id="RHEA-COMP:10128"/>
        <dbReference type="ChEBI" id="CHEBI:15378"/>
        <dbReference type="ChEBI" id="CHEBI:30616"/>
        <dbReference type="ChEBI" id="CHEBI:33019"/>
        <dbReference type="ChEBI" id="CHEBI:33384"/>
        <dbReference type="ChEBI" id="CHEBI:78442"/>
        <dbReference type="ChEBI" id="CHEBI:78533"/>
        <dbReference type="ChEBI" id="CHEBI:456215"/>
        <dbReference type="EC" id="6.1.1.11"/>
    </reaction>
</comment>
<dbReference type="Gene3D" id="1.10.287.40">
    <property type="entry name" value="Serine-tRNA synthetase, tRNA binding domain"/>
    <property type="match status" value="1"/>
</dbReference>
<dbReference type="GO" id="GO:0006434">
    <property type="term" value="P:seryl-tRNA aminoacylation"/>
    <property type="evidence" value="ECO:0007669"/>
    <property type="project" value="UniProtKB-UniRule"/>
</dbReference>
<sequence length="428" mass="49194">MLDIQFIRENTEKVKKGVVAKRLDSKIVTEVLGVDEKRRGLIKEIEKLRAERNEISSSEHEVNSRGKEIKEKLKRLEPELKELESKYNELLYKIPNVFSDDTPVGEDESENKVIRSWGKPKKFDFEPKDHVEIGRDIGIIDTETAAKVSGARFNYLKGAAVLLQNALHQFAISVLTDEKVLKEIAEKVHKGYSAKPFVPVIPPLMVKGEVMKKMARYNPVEERYYLDKDDLMLVGSAEHSLGPIYMDSTLTEKDLPLRYFAFTPAFRREAGSYGKDTRGILRQHQFDKIEMESFSVPEDGLAEQDFFVGVQEYLMQQLEIPYQVVAICTGDMGTPDFRQIDIDSWMPGQDKYRETHTSDYMTDYQSRRLNFKVSIKGKNEFVHMNDATAFAMGRTIIAILENYQQKDGSVEIPKVLQKYMGKEKIVKP</sequence>
<evidence type="ECO:0000256" key="3">
    <source>
        <dbReference type="ARBA" id="ARBA00010728"/>
    </source>
</evidence>